<reference evidence="3" key="1">
    <citation type="submission" date="2017-02" db="UniProtKB">
        <authorList>
            <consortium name="WormBaseParasite"/>
        </authorList>
    </citation>
    <scope>IDENTIFICATION</scope>
</reference>
<accession>A0A0N4ZQC0</accession>
<feature type="transmembrane region" description="Helical" evidence="1">
    <location>
        <begin position="12"/>
        <end position="31"/>
    </location>
</feature>
<evidence type="ECO:0000256" key="1">
    <source>
        <dbReference type="SAM" id="Phobius"/>
    </source>
</evidence>
<keyword evidence="1" id="KW-1133">Transmembrane helix</keyword>
<evidence type="ECO:0000313" key="3">
    <source>
        <dbReference type="WBParaSite" id="PTRK_0001071850.1"/>
    </source>
</evidence>
<name>A0A0N4ZQC0_PARTI</name>
<dbReference type="AlphaFoldDB" id="A0A0N4ZQC0"/>
<feature type="transmembrane region" description="Helical" evidence="1">
    <location>
        <begin position="77"/>
        <end position="103"/>
    </location>
</feature>
<sequence>MEWLVDSKGKVTYMYAPVSVYQALGIVFYGVMMILYLLFSIILLLIVLIKFCFFWLKSPKAQDVIKKPFQLFSSSLDVFYINFYTIINFIFLLPSNGISYGIFMAEHWGEKFIKYQKLCMDILKIFNKYDDLFMIIAPIIQLLTTILFIKEFRETFICIITCGRCYSHGLEEDDNRWARKVKKKDAVTPTVKS</sequence>
<keyword evidence="1" id="KW-0472">Membrane</keyword>
<dbReference type="Proteomes" id="UP000038045">
    <property type="component" value="Unplaced"/>
</dbReference>
<feature type="transmembrane region" description="Helical" evidence="1">
    <location>
        <begin position="132"/>
        <end position="149"/>
    </location>
</feature>
<evidence type="ECO:0000313" key="2">
    <source>
        <dbReference type="Proteomes" id="UP000038045"/>
    </source>
</evidence>
<dbReference type="WBParaSite" id="PTRK_0001071850.1">
    <property type="protein sequence ID" value="PTRK_0001071850.1"/>
    <property type="gene ID" value="PTRK_0001071850"/>
</dbReference>
<organism evidence="2 3">
    <name type="scientific">Parastrongyloides trichosuri</name>
    <name type="common">Possum-specific nematode worm</name>
    <dbReference type="NCBI Taxonomy" id="131310"/>
    <lineage>
        <taxon>Eukaryota</taxon>
        <taxon>Metazoa</taxon>
        <taxon>Ecdysozoa</taxon>
        <taxon>Nematoda</taxon>
        <taxon>Chromadorea</taxon>
        <taxon>Rhabditida</taxon>
        <taxon>Tylenchina</taxon>
        <taxon>Panagrolaimomorpha</taxon>
        <taxon>Strongyloidoidea</taxon>
        <taxon>Strongyloididae</taxon>
        <taxon>Parastrongyloides</taxon>
    </lineage>
</organism>
<keyword evidence="2" id="KW-1185">Reference proteome</keyword>
<protein>
    <submittedName>
        <fullName evidence="3">Serpentine receptor class gamma</fullName>
    </submittedName>
</protein>
<keyword evidence="1" id="KW-0812">Transmembrane</keyword>
<proteinExistence type="predicted"/>